<feature type="signal peptide" evidence="2">
    <location>
        <begin position="1"/>
        <end position="16"/>
    </location>
</feature>
<name>A0A1M6QA29_9BACT</name>
<dbReference type="RefSeq" id="WP_073301964.1">
    <property type="nucleotide sequence ID" value="NZ_FRAW01000002.1"/>
</dbReference>
<dbReference type="AlphaFoldDB" id="A0A1M6QA29"/>
<sequence>MAIFPVILLVVAFAAAADFAGTARCRGLFLWNGKYASANASECEIRDSVRSGALQASAALHAYKANLEWENFWNISSRIQKWEGEAQVRGYFRYLDLAAKAVGDGEFFRANASTVLHTPDSLFFGELHLGGGTWGEIRSTWISDKPNGFLDTMRIGYRREFLRKGLVVGTRFGRHTVNVEGNFFRSVRGPLDGNGYFLRDSSEFWMGKLRYVHRNGDAEWKMQAAYLSGNAHFYGLRKDGENIKRFAYLPVNADVLGANGGFSGRSWEWLCGGLYGHFRLPHRTERFWETLAPNRALGASLLQVLSFSLYKRNYRLYGEMEGGLIHSRVGRSFHFSPGMWHFAPRISGDFVYAQGDMDVFLSSETNKAFVFQKSQTELYRGEVYMAGAIAGTVFLLESPRRNFFMRLSLLQIVPFFLHKKLSKIDESGETSDVDFGNGEPSSANTSSRRKSEHLSPFKTGFGIDLSVGYRF</sequence>
<keyword evidence="2" id="KW-0732">Signal</keyword>
<evidence type="ECO:0000256" key="1">
    <source>
        <dbReference type="SAM" id="MobiDB-lite"/>
    </source>
</evidence>
<proteinExistence type="predicted"/>
<feature type="chain" id="PRO_5012658039" description="Capsule assembly protein Wzi" evidence="2">
    <location>
        <begin position="17"/>
        <end position="471"/>
    </location>
</feature>
<organism evidence="3 4">
    <name type="scientific">Fibrobacter intestinalis</name>
    <dbReference type="NCBI Taxonomy" id="28122"/>
    <lineage>
        <taxon>Bacteria</taxon>
        <taxon>Pseudomonadati</taxon>
        <taxon>Fibrobacterota</taxon>
        <taxon>Fibrobacteria</taxon>
        <taxon>Fibrobacterales</taxon>
        <taxon>Fibrobacteraceae</taxon>
        <taxon>Fibrobacter</taxon>
    </lineage>
</organism>
<gene>
    <name evidence="3" type="ORF">SAMN05720469_10210</name>
</gene>
<dbReference type="EMBL" id="FRAW01000002">
    <property type="protein sequence ID" value="SHK16990.1"/>
    <property type="molecule type" value="Genomic_DNA"/>
</dbReference>
<evidence type="ECO:0000313" key="3">
    <source>
        <dbReference type="EMBL" id="SHK16990.1"/>
    </source>
</evidence>
<reference evidence="4" key="1">
    <citation type="submission" date="2016-11" db="EMBL/GenBank/DDBJ databases">
        <authorList>
            <person name="Varghese N."/>
            <person name="Submissions S."/>
        </authorList>
    </citation>
    <scope>NUCLEOTIDE SEQUENCE [LARGE SCALE GENOMIC DNA]</scope>
    <source>
        <strain evidence="4">UWOS</strain>
    </source>
</reference>
<evidence type="ECO:0000313" key="4">
    <source>
        <dbReference type="Proteomes" id="UP000184275"/>
    </source>
</evidence>
<evidence type="ECO:0000256" key="2">
    <source>
        <dbReference type="SAM" id="SignalP"/>
    </source>
</evidence>
<evidence type="ECO:0008006" key="5">
    <source>
        <dbReference type="Google" id="ProtNLM"/>
    </source>
</evidence>
<protein>
    <recommendedName>
        <fullName evidence="5">Capsule assembly protein Wzi</fullName>
    </recommendedName>
</protein>
<dbReference type="Proteomes" id="UP000184275">
    <property type="component" value="Unassembled WGS sequence"/>
</dbReference>
<accession>A0A1M6QA29</accession>
<feature type="region of interest" description="Disordered" evidence="1">
    <location>
        <begin position="427"/>
        <end position="453"/>
    </location>
</feature>
<keyword evidence="4" id="KW-1185">Reference proteome</keyword>